<dbReference type="Pfam" id="PF02776">
    <property type="entry name" value="TPP_enzyme_N"/>
    <property type="match status" value="1"/>
</dbReference>
<dbReference type="SUPFAM" id="SSF52518">
    <property type="entry name" value="Thiamin diphosphate-binding fold (THDP-binding)"/>
    <property type="match status" value="2"/>
</dbReference>
<comment type="cofactor">
    <cofactor evidence="1">
        <name>a metal cation</name>
        <dbReference type="ChEBI" id="CHEBI:25213"/>
    </cofactor>
</comment>
<evidence type="ECO:0000259" key="15">
    <source>
        <dbReference type="Pfam" id="PF02776"/>
    </source>
</evidence>
<evidence type="ECO:0000256" key="9">
    <source>
        <dbReference type="ARBA" id="ARBA00023052"/>
    </source>
</evidence>
<comment type="cofactor">
    <cofactor evidence="11">
        <name>Mg(2+)</name>
        <dbReference type="ChEBI" id="CHEBI:18420"/>
    </cofactor>
    <text evidence="11">Binds 1 Mg(2+) per subunit.</text>
</comment>
<dbReference type="InterPro" id="IPR011766">
    <property type="entry name" value="TPP_enzyme_TPP-bd"/>
</dbReference>
<dbReference type="InterPro" id="IPR047213">
    <property type="entry name" value="TPP_PYR_PDC_IPDC-like"/>
</dbReference>
<keyword evidence="7" id="KW-0210">Decarboxylase</keyword>
<evidence type="ECO:0000313" key="16">
    <source>
        <dbReference type="EMBL" id="MTT33125.1"/>
    </source>
</evidence>
<comment type="caution">
    <text evidence="16">The sequence shown here is derived from an EMBL/GenBank/DDBJ whole genome shotgun (WGS) entry which is preliminary data.</text>
</comment>
<dbReference type="RefSeq" id="WP_329602949.1">
    <property type="nucleotide sequence ID" value="NZ_WNHB01000027.1"/>
</dbReference>
<evidence type="ECO:0000256" key="1">
    <source>
        <dbReference type="ARBA" id="ARBA00001920"/>
    </source>
</evidence>
<dbReference type="PANTHER" id="PTHR43452:SF30">
    <property type="entry name" value="PYRUVATE DECARBOXYLASE ISOZYME 1-RELATED"/>
    <property type="match status" value="1"/>
</dbReference>
<evidence type="ECO:0000256" key="5">
    <source>
        <dbReference type="ARBA" id="ARBA00020054"/>
    </source>
</evidence>
<evidence type="ECO:0000256" key="12">
    <source>
        <dbReference type="RuleBase" id="RU362132"/>
    </source>
</evidence>
<comment type="function">
    <text evidence="3">Decarboxylates branched-chain and aromatic alpha-keto acids to aldehydes.</text>
</comment>
<comment type="similarity">
    <text evidence="4 12">Belongs to the TPP enzyme family.</text>
</comment>
<dbReference type="FunFam" id="3.40.50.970:FF:000024">
    <property type="entry name" value="Pyruvate decarboxylase isozyme"/>
    <property type="match status" value="1"/>
</dbReference>
<keyword evidence="6 11" id="KW-0479">Metal-binding</keyword>
<accession>A0A6N8CV93</accession>
<dbReference type="PIRSF" id="PIRSF036565">
    <property type="entry name" value="Pyruvt_ip_decrb"/>
    <property type="match status" value="1"/>
</dbReference>
<dbReference type="InterPro" id="IPR012000">
    <property type="entry name" value="Thiamin_PyroP_enz_cen_dom"/>
</dbReference>
<dbReference type="PANTHER" id="PTHR43452">
    <property type="entry name" value="PYRUVATE DECARBOXYLASE"/>
    <property type="match status" value="1"/>
</dbReference>
<evidence type="ECO:0000256" key="6">
    <source>
        <dbReference type="ARBA" id="ARBA00022723"/>
    </source>
</evidence>
<feature type="domain" description="Thiamine pyrophosphate enzyme central" evidence="13">
    <location>
        <begin position="197"/>
        <end position="316"/>
    </location>
</feature>
<gene>
    <name evidence="16" type="ORF">GMB86_14025</name>
</gene>
<feature type="domain" description="Thiamine pyrophosphate enzyme TPP-binding" evidence="14">
    <location>
        <begin position="390"/>
        <end position="533"/>
    </location>
</feature>
<reference evidence="16 17" key="1">
    <citation type="submission" date="2019-11" db="EMBL/GenBank/DDBJ databases">
        <title>Terrilactibacillus tamarindus sp. nov. BCM23-1 isolated from bark of Tamarindus indica.</title>
        <authorList>
            <person name="Kingkaew E."/>
            <person name="Tanasupawat S."/>
        </authorList>
    </citation>
    <scope>NUCLEOTIDE SEQUENCE [LARGE SCALE GENOMIC DNA]</scope>
    <source>
        <strain evidence="16 17">BCM23-1</strain>
    </source>
</reference>
<dbReference type="FunFam" id="3.40.50.970:FF:000019">
    <property type="entry name" value="Pyruvate decarboxylase isozyme"/>
    <property type="match status" value="1"/>
</dbReference>
<organism evidence="16 17">
    <name type="scientific">Terrilactibacillus tamarindi</name>
    <dbReference type="NCBI Taxonomy" id="2599694"/>
    <lineage>
        <taxon>Bacteria</taxon>
        <taxon>Bacillati</taxon>
        <taxon>Bacillota</taxon>
        <taxon>Bacilli</taxon>
        <taxon>Bacillales</taxon>
        <taxon>Bacillaceae</taxon>
        <taxon>Terrilactibacillus</taxon>
    </lineage>
</organism>
<comment type="cofactor">
    <cofactor evidence="2">
        <name>thiamine diphosphate</name>
        <dbReference type="ChEBI" id="CHEBI:58937"/>
    </cofactor>
</comment>
<evidence type="ECO:0000256" key="2">
    <source>
        <dbReference type="ARBA" id="ARBA00001964"/>
    </source>
</evidence>
<dbReference type="Gene3D" id="3.40.50.1220">
    <property type="entry name" value="TPP-binding domain"/>
    <property type="match status" value="1"/>
</dbReference>
<evidence type="ECO:0000313" key="17">
    <source>
        <dbReference type="Proteomes" id="UP000440978"/>
    </source>
</evidence>
<evidence type="ECO:0000259" key="13">
    <source>
        <dbReference type="Pfam" id="PF00205"/>
    </source>
</evidence>
<dbReference type="InterPro" id="IPR047214">
    <property type="entry name" value="TPP_PDC_IPDC"/>
</dbReference>
<feature type="domain" description="Thiamine pyrophosphate enzyme N-terminal TPP-binding" evidence="15">
    <location>
        <begin position="4"/>
        <end position="107"/>
    </location>
</feature>
<keyword evidence="8 11" id="KW-0460">Magnesium</keyword>
<dbReference type="Pfam" id="PF00205">
    <property type="entry name" value="TPP_enzyme_M"/>
    <property type="match status" value="1"/>
</dbReference>
<keyword evidence="10" id="KW-0456">Lyase</keyword>
<evidence type="ECO:0000256" key="11">
    <source>
        <dbReference type="PIRSR" id="PIRSR036565-2"/>
    </source>
</evidence>
<dbReference type="EMBL" id="WNHB01000027">
    <property type="protein sequence ID" value="MTT33125.1"/>
    <property type="molecule type" value="Genomic_DNA"/>
</dbReference>
<dbReference type="GO" id="GO:0000287">
    <property type="term" value="F:magnesium ion binding"/>
    <property type="evidence" value="ECO:0007669"/>
    <property type="project" value="InterPro"/>
</dbReference>
<dbReference type="InterPro" id="IPR029035">
    <property type="entry name" value="DHS-like_NAD/FAD-binding_dom"/>
</dbReference>
<protein>
    <recommendedName>
        <fullName evidence="5">Alpha-keto-acid decarboxylase</fullName>
    </recommendedName>
</protein>
<dbReference type="SUPFAM" id="SSF52467">
    <property type="entry name" value="DHS-like NAD/FAD-binding domain"/>
    <property type="match status" value="1"/>
</dbReference>
<dbReference type="InterPro" id="IPR012110">
    <property type="entry name" value="PDC/IPDC-like"/>
</dbReference>
<feature type="binding site" evidence="11">
    <location>
        <position position="468"/>
    </location>
    <ligand>
        <name>Mg(2+)</name>
        <dbReference type="ChEBI" id="CHEBI:18420"/>
    </ligand>
</feature>
<evidence type="ECO:0000256" key="4">
    <source>
        <dbReference type="ARBA" id="ARBA00007812"/>
    </source>
</evidence>
<evidence type="ECO:0000256" key="3">
    <source>
        <dbReference type="ARBA" id="ARBA00002938"/>
    </source>
</evidence>
<dbReference type="GO" id="GO:0005829">
    <property type="term" value="C:cytosol"/>
    <property type="evidence" value="ECO:0007669"/>
    <property type="project" value="TreeGrafter"/>
</dbReference>
<evidence type="ECO:0000259" key="14">
    <source>
        <dbReference type="Pfam" id="PF02775"/>
    </source>
</evidence>
<evidence type="ECO:0000256" key="8">
    <source>
        <dbReference type="ARBA" id="ARBA00022842"/>
    </source>
</evidence>
<evidence type="ECO:0000256" key="10">
    <source>
        <dbReference type="ARBA" id="ARBA00023239"/>
    </source>
</evidence>
<dbReference type="InterPro" id="IPR012001">
    <property type="entry name" value="Thiamin_PyroP_enz_TPP-bd_dom"/>
</dbReference>
<dbReference type="GO" id="GO:0030976">
    <property type="term" value="F:thiamine pyrophosphate binding"/>
    <property type="evidence" value="ECO:0007669"/>
    <property type="project" value="InterPro"/>
</dbReference>
<name>A0A6N8CV93_9BACI</name>
<dbReference type="Pfam" id="PF02775">
    <property type="entry name" value="TPP_enzyme_C"/>
    <property type="match status" value="1"/>
</dbReference>
<dbReference type="InterPro" id="IPR029061">
    <property type="entry name" value="THDP-binding"/>
</dbReference>
<keyword evidence="17" id="KW-1185">Reference proteome</keyword>
<keyword evidence="9 12" id="KW-0786">Thiamine pyrophosphate</keyword>
<dbReference type="GO" id="GO:0004737">
    <property type="term" value="F:pyruvate decarboxylase activity"/>
    <property type="evidence" value="ECO:0007669"/>
    <property type="project" value="TreeGrafter"/>
</dbReference>
<proteinExistence type="inferred from homology"/>
<dbReference type="CDD" id="cd02005">
    <property type="entry name" value="TPP_PDC_IPDC"/>
    <property type="match status" value="1"/>
</dbReference>
<sequence>MEYTIGRYLIDRLAELGIRHIFGVPGDYNLSFLDSIVDHPALEWIGNCNELNAAYAADGYARIHGISALVTTFGVGELSAINGIAGSYTEEVPVVKITGAPSTVVSNAGKLVHHTLGDGDFNHFSRMFSEVTVAQTTLNEQNATDEIDRVLRMCVLQKKPVHINLPVDIHSKPATMPTTPLLQHLSQTDTTSLNKLIKHVLPVIEKATSPVILADYQVYRYDAYSTLKTFAEKTGFPVATLSMGKGVFDEDHPQHIGVYSGKTSTPYLRKRIDESDCIISIGVRLTDSITSGFSQGFSEEQVIHIMPHEIHYQNKTWNNIELNDALMALSTHITKRDPETLDIKPILSQDEYKHLSSFYAKPEQPILQERFWELMHQFIQKDDVLIADQGTSYFGAATVPLKEHVTFIGQPLWGSIGYTLPALLGTQLADLTRRNILFIGDGAFQLTFQEISTMARQQIKPVIFVFNNDGYTVERAIHGEEEVYNDIQMWNYAEIPSVLGAKSTQVKVSTEGELIDALENTIANTDTLHFIEVVMDRMDMPELLNKVGKALAAQNN</sequence>
<evidence type="ECO:0000256" key="7">
    <source>
        <dbReference type="ARBA" id="ARBA00022793"/>
    </source>
</evidence>
<dbReference type="Proteomes" id="UP000440978">
    <property type="component" value="Unassembled WGS sequence"/>
</dbReference>
<feature type="binding site" evidence="11">
    <location>
        <position position="470"/>
    </location>
    <ligand>
        <name>Mg(2+)</name>
        <dbReference type="ChEBI" id="CHEBI:18420"/>
    </ligand>
</feature>
<dbReference type="Gene3D" id="3.40.50.970">
    <property type="match status" value="2"/>
</dbReference>
<dbReference type="CDD" id="cd07038">
    <property type="entry name" value="TPP_PYR_PDC_IPDC_like"/>
    <property type="match status" value="1"/>
</dbReference>
<dbReference type="GO" id="GO:0000949">
    <property type="term" value="P:aromatic amino acid family catabolic process to alcohol via Ehrlich pathway"/>
    <property type="evidence" value="ECO:0007669"/>
    <property type="project" value="TreeGrafter"/>
</dbReference>
<dbReference type="AlphaFoldDB" id="A0A6N8CV93"/>
<feature type="binding site" evidence="11">
    <location>
        <position position="441"/>
    </location>
    <ligand>
        <name>Mg(2+)</name>
        <dbReference type="ChEBI" id="CHEBI:18420"/>
    </ligand>
</feature>